<organism evidence="1 2">
    <name type="scientific">Agrobacterium genomosp. 2 str. CFBP 5494</name>
    <dbReference type="NCBI Taxonomy" id="1183436"/>
    <lineage>
        <taxon>Bacteria</taxon>
        <taxon>Pseudomonadati</taxon>
        <taxon>Pseudomonadota</taxon>
        <taxon>Alphaproteobacteria</taxon>
        <taxon>Hyphomicrobiales</taxon>
        <taxon>Rhizobiaceae</taxon>
        <taxon>Rhizobium/Agrobacterium group</taxon>
        <taxon>Agrobacterium</taxon>
        <taxon>Agrobacterium tumefaciens complex</taxon>
    </lineage>
</organism>
<protein>
    <submittedName>
        <fullName evidence="1">Uncharacterized protein</fullName>
    </submittedName>
</protein>
<gene>
    <name evidence="1" type="ORF">AGR2A_Lc90071</name>
</gene>
<keyword evidence="2" id="KW-1185">Reference proteome</keyword>
<sequence>MPIVTGLFEDEEGAKRAVQYLENIGVDRRIIKVKTYDQGSEENAGHTPENIDKGGIEQGLIVRADVSHKHLVRASEAFLNLARKKQP</sequence>
<name>A0A9W5F2C3_9HYPH</name>
<proteinExistence type="predicted"/>
<comment type="caution">
    <text evidence="1">The sequence shown here is derived from an EMBL/GenBank/DDBJ whole genome shotgun (WGS) entry which is preliminary data.</text>
</comment>
<evidence type="ECO:0000313" key="1">
    <source>
        <dbReference type="EMBL" id="CUX00641.1"/>
    </source>
</evidence>
<evidence type="ECO:0000313" key="2">
    <source>
        <dbReference type="Proteomes" id="UP000191933"/>
    </source>
</evidence>
<dbReference type="Proteomes" id="UP000191933">
    <property type="component" value="Unassembled WGS sequence"/>
</dbReference>
<dbReference type="AlphaFoldDB" id="A0A9W5F2C3"/>
<dbReference type="EMBL" id="FBVY01000038">
    <property type="protein sequence ID" value="CUX00641.1"/>
    <property type="molecule type" value="Genomic_DNA"/>
</dbReference>
<dbReference type="RefSeq" id="WP_004445997.1">
    <property type="nucleotide sequence ID" value="NZ_LT009719.1"/>
</dbReference>
<reference evidence="1 2" key="1">
    <citation type="submission" date="2016-01" db="EMBL/GenBank/DDBJ databases">
        <authorList>
            <person name="Regsiter A."/>
            <person name="william w."/>
        </authorList>
    </citation>
    <scope>NUCLEOTIDE SEQUENCE [LARGE SCALE GENOMIC DNA]</scope>
    <source>
        <strain evidence="1 2">CFBP 5494</strain>
    </source>
</reference>
<accession>A0A9W5F2C3</accession>